<comment type="caution">
    <text evidence="2">The sequence shown here is derived from an EMBL/GenBank/DDBJ whole genome shotgun (WGS) entry which is preliminary data.</text>
</comment>
<proteinExistence type="predicted"/>
<protein>
    <submittedName>
        <fullName evidence="2">Glycosyltransferase</fullName>
    </submittedName>
</protein>
<evidence type="ECO:0000256" key="1">
    <source>
        <dbReference type="ARBA" id="ARBA00022679"/>
    </source>
</evidence>
<organism evidence="2 3">
    <name type="scientific">Seminavis robusta</name>
    <dbReference type="NCBI Taxonomy" id="568900"/>
    <lineage>
        <taxon>Eukaryota</taxon>
        <taxon>Sar</taxon>
        <taxon>Stramenopiles</taxon>
        <taxon>Ochrophyta</taxon>
        <taxon>Bacillariophyta</taxon>
        <taxon>Bacillariophyceae</taxon>
        <taxon>Bacillariophycidae</taxon>
        <taxon>Naviculales</taxon>
        <taxon>Naviculaceae</taxon>
        <taxon>Seminavis</taxon>
    </lineage>
</organism>
<gene>
    <name evidence="2" type="ORF">SEMRO_1030_G233330.1</name>
</gene>
<keyword evidence="1" id="KW-0808">Transferase</keyword>
<sequence>MIRLLVSQSDEFPMLHDLVMANCLPHGTLNADVWRYLVLWTYGGVYADIDTQPTKVFISSNNNDNKGTAIQDSDDGWFVVEQFHILSQYVMAVSPRHPLVYYAIQHATNKIMVQEDTKQINAALVTGPHALHRAFQDFCKDAGIRMDPQGVGFKPVKAGIWQGTNGRSITVVGRGELEGEYITREMMSLHLKKKQYAKMGMSSFREDKMQSSGQSCMAALFQYHHHHHHHNHNLLDQNGMSGDSNRGG</sequence>
<dbReference type="EMBL" id="CAICTM010001028">
    <property type="protein sequence ID" value="CAB9519602.1"/>
    <property type="molecule type" value="Genomic_DNA"/>
</dbReference>
<dbReference type="GO" id="GO:0051999">
    <property type="term" value="P:mannosyl-inositol phosphorylceramide biosynthetic process"/>
    <property type="evidence" value="ECO:0007669"/>
    <property type="project" value="TreeGrafter"/>
</dbReference>
<dbReference type="Gene3D" id="3.90.550.20">
    <property type="match status" value="1"/>
</dbReference>
<dbReference type="InterPro" id="IPR029044">
    <property type="entry name" value="Nucleotide-diphossugar_trans"/>
</dbReference>
<dbReference type="Proteomes" id="UP001153069">
    <property type="component" value="Unassembled WGS sequence"/>
</dbReference>
<dbReference type="AlphaFoldDB" id="A0A9N8EED6"/>
<reference evidence="2" key="1">
    <citation type="submission" date="2020-06" db="EMBL/GenBank/DDBJ databases">
        <authorList>
            <consortium name="Plant Systems Biology data submission"/>
        </authorList>
    </citation>
    <scope>NUCLEOTIDE SEQUENCE</scope>
    <source>
        <strain evidence="2">D6</strain>
    </source>
</reference>
<dbReference type="GO" id="GO:0000030">
    <property type="term" value="F:mannosyltransferase activity"/>
    <property type="evidence" value="ECO:0007669"/>
    <property type="project" value="TreeGrafter"/>
</dbReference>
<dbReference type="SUPFAM" id="SSF53448">
    <property type="entry name" value="Nucleotide-diphospho-sugar transferases"/>
    <property type="match status" value="1"/>
</dbReference>
<dbReference type="GO" id="GO:0016020">
    <property type="term" value="C:membrane"/>
    <property type="evidence" value="ECO:0007669"/>
    <property type="project" value="GOC"/>
</dbReference>
<dbReference type="InterPro" id="IPR007577">
    <property type="entry name" value="GlycoTrfase_DXD_sugar-bd_CS"/>
</dbReference>
<dbReference type="PANTHER" id="PTHR32385:SF15">
    <property type="entry name" value="INOSITOL PHOSPHOCERAMIDE MANNOSYLTRANSFERASE 1"/>
    <property type="match status" value="1"/>
</dbReference>
<keyword evidence="3" id="KW-1185">Reference proteome</keyword>
<dbReference type="OrthoDB" id="45532at2759"/>
<evidence type="ECO:0000313" key="3">
    <source>
        <dbReference type="Proteomes" id="UP001153069"/>
    </source>
</evidence>
<dbReference type="InterPro" id="IPR051706">
    <property type="entry name" value="Glycosyltransferase_domain"/>
</dbReference>
<dbReference type="PANTHER" id="PTHR32385">
    <property type="entry name" value="MANNOSYL PHOSPHORYLINOSITOL CERAMIDE SYNTHASE"/>
    <property type="match status" value="1"/>
</dbReference>
<evidence type="ECO:0000313" key="2">
    <source>
        <dbReference type="EMBL" id="CAB9519602.1"/>
    </source>
</evidence>
<dbReference type="Pfam" id="PF04488">
    <property type="entry name" value="Gly_transf_sug"/>
    <property type="match status" value="1"/>
</dbReference>
<name>A0A9N8EED6_9STRA</name>
<accession>A0A9N8EED6</accession>